<dbReference type="OrthoDB" id="347965at2759"/>
<name>U6GJB1_EIMAC</name>
<dbReference type="EMBL" id="HG671057">
    <property type="protein sequence ID" value="CDI79647.1"/>
    <property type="molecule type" value="Genomic_DNA"/>
</dbReference>
<organism evidence="1 2">
    <name type="scientific">Eimeria acervulina</name>
    <name type="common">Coccidian parasite</name>
    <dbReference type="NCBI Taxonomy" id="5801"/>
    <lineage>
        <taxon>Eukaryota</taxon>
        <taxon>Sar</taxon>
        <taxon>Alveolata</taxon>
        <taxon>Apicomplexa</taxon>
        <taxon>Conoidasida</taxon>
        <taxon>Coccidia</taxon>
        <taxon>Eucoccidiorida</taxon>
        <taxon>Eimeriorina</taxon>
        <taxon>Eimeriidae</taxon>
        <taxon>Eimeria</taxon>
    </lineage>
</organism>
<dbReference type="VEuPathDB" id="ToxoDB:EAH_00011560"/>
<protein>
    <submittedName>
        <fullName evidence="1">Uncharacterized protein</fullName>
    </submittedName>
</protein>
<evidence type="ECO:0000313" key="1">
    <source>
        <dbReference type="EMBL" id="CDI79647.1"/>
    </source>
</evidence>
<proteinExistence type="predicted"/>
<accession>U6GJB1</accession>
<keyword evidence="2" id="KW-1185">Reference proteome</keyword>
<evidence type="ECO:0000313" key="2">
    <source>
        <dbReference type="Proteomes" id="UP000018050"/>
    </source>
</evidence>
<dbReference type="RefSeq" id="XP_013250287.1">
    <property type="nucleotide sequence ID" value="XM_013394833.1"/>
</dbReference>
<reference evidence="1" key="2">
    <citation type="submission" date="2013-10" db="EMBL/GenBank/DDBJ databases">
        <authorList>
            <person name="Aslett M."/>
        </authorList>
    </citation>
    <scope>NUCLEOTIDE SEQUENCE [LARGE SCALE GENOMIC DNA]</scope>
    <source>
        <strain evidence="1">Houghton</strain>
    </source>
</reference>
<dbReference type="Proteomes" id="UP000018050">
    <property type="component" value="Unassembled WGS sequence"/>
</dbReference>
<dbReference type="AlphaFoldDB" id="U6GJB1"/>
<reference evidence="1" key="1">
    <citation type="submission" date="2013-10" db="EMBL/GenBank/DDBJ databases">
        <title>Genomic analysis of the causative agents of coccidiosis in chickens.</title>
        <authorList>
            <person name="Reid A.J."/>
            <person name="Blake D."/>
            <person name="Billington K."/>
            <person name="Browne H."/>
            <person name="Dunn M."/>
            <person name="Hung S."/>
            <person name="Kawahara F."/>
            <person name="Miranda-Saavedra D."/>
            <person name="Mourier T."/>
            <person name="Nagra H."/>
            <person name="Otto T.D."/>
            <person name="Rawlings N."/>
            <person name="Sanchez A."/>
            <person name="Sanders M."/>
            <person name="Subramaniam C."/>
            <person name="Tay Y."/>
            <person name="Dear P."/>
            <person name="Doerig C."/>
            <person name="Gruber A."/>
            <person name="Parkinson J."/>
            <person name="Shirley M."/>
            <person name="Wan K.L."/>
            <person name="Berriman M."/>
            <person name="Tomley F."/>
            <person name="Pain A."/>
        </authorList>
    </citation>
    <scope>NUCLEOTIDE SEQUENCE [LARGE SCALE GENOMIC DNA]</scope>
    <source>
        <strain evidence="1">Houghton</strain>
    </source>
</reference>
<sequence length="448" mass="49418">MVSHQMSRICLFADWLTKTSKWLKVPRSRYVMLLSVAPKPEPKEGQQLLIRSTISEPTESVGEEAPQAPGAPKEFEALERRNEQKPFPQLLLVTFKAPQEPFSTDDHESADSCAWYRAEPSEVFSIDSTHRALCQRVPCGKKTQLVLIVEGLGGRLLVLGEVSRAAASSSGTTRVQVSGLSPLEQLAHRINESAPLCAPPRTPRWRRLLQVFTATATAVDLGESMAIPAFGSNSVEQRRSVDGALLSDAQSSAVYWQVNCTASEEACYPATRAEEQPTISLVALLLRFSIAACFAICRQLTFAMRHCNIRSVVPRGSRAGRGTVETTDMLDGCNDCGSDPSSNYGLHCTRKGPLCGCARREQYARISSGQRTSSACVARPQRTLRQLIDDQQRSLAALAVGEYRRKVALVNHEYQMSRQQASRALMDEHGQLFPQVHLQFKQTLFLAG</sequence>
<gene>
    <name evidence="1" type="ORF">EAH_00011560</name>
</gene>
<dbReference type="OMA" id="RICLFAD"/>
<dbReference type="GeneID" id="25269226"/>